<dbReference type="Pfam" id="PF26489">
    <property type="entry name" value="DUF8165"/>
    <property type="match status" value="1"/>
</dbReference>
<dbReference type="InterPro" id="IPR058472">
    <property type="entry name" value="DUF8165"/>
</dbReference>
<reference evidence="2 3" key="1">
    <citation type="submission" date="2022-06" db="EMBL/GenBank/DDBJ databases">
        <title>Halomicroarcula sp. a new haloarchaeum isolate from saline soil.</title>
        <authorList>
            <person name="Strakova D."/>
            <person name="Galisteo C."/>
            <person name="Sanchez-Porro C."/>
            <person name="Ventosa A."/>
        </authorList>
    </citation>
    <scope>NUCLEOTIDE SEQUENCE [LARGE SCALE GENOMIC DNA]</scope>
    <source>
        <strain evidence="2 3">S3CR25-11</strain>
    </source>
</reference>
<evidence type="ECO:0000313" key="2">
    <source>
        <dbReference type="EMBL" id="MDS0284017.1"/>
    </source>
</evidence>
<dbReference type="Proteomes" id="UP001268864">
    <property type="component" value="Unassembled WGS sequence"/>
</dbReference>
<dbReference type="EMBL" id="JAMQOS010000007">
    <property type="protein sequence ID" value="MDS0284017.1"/>
    <property type="molecule type" value="Genomic_DNA"/>
</dbReference>
<evidence type="ECO:0000313" key="3">
    <source>
        <dbReference type="Proteomes" id="UP001268864"/>
    </source>
</evidence>
<organism evidence="2 3">
    <name type="scientific">Haloarcula onubensis</name>
    <dbReference type="NCBI Taxonomy" id="2950539"/>
    <lineage>
        <taxon>Archaea</taxon>
        <taxon>Methanobacteriati</taxon>
        <taxon>Methanobacteriota</taxon>
        <taxon>Stenosarchaea group</taxon>
        <taxon>Halobacteria</taxon>
        <taxon>Halobacteriales</taxon>
        <taxon>Haloarculaceae</taxon>
        <taxon>Haloarcula</taxon>
    </lineage>
</organism>
<comment type="caution">
    <text evidence="2">The sequence shown here is derived from an EMBL/GenBank/DDBJ whole genome shotgun (WGS) entry which is preliminary data.</text>
</comment>
<dbReference type="RefSeq" id="WP_310901765.1">
    <property type="nucleotide sequence ID" value="NZ_JAMQOS010000007.1"/>
</dbReference>
<accession>A0ABU2FUT3</accession>
<keyword evidence="3" id="KW-1185">Reference proteome</keyword>
<proteinExistence type="predicted"/>
<evidence type="ECO:0000259" key="1">
    <source>
        <dbReference type="Pfam" id="PF26489"/>
    </source>
</evidence>
<sequence length="118" mass="12551">MLKGHFNSAGASISHGDAGVLFPVTDLIGTIHQYREAELALEAVDSSDVIVIAPTSLASSYALTQHILTAIAIETLSPAVQSHLDEALEEPIEDFKLIQIGKWIVDASNHSLAEFADA</sequence>
<protein>
    <recommendedName>
        <fullName evidence="1">DUF8165 domain-containing protein</fullName>
    </recommendedName>
</protein>
<gene>
    <name evidence="2" type="ORF">NDI86_18030</name>
</gene>
<feature type="domain" description="DUF8165" evidence="1">
    <location>
        <begin position="1"/>
        <end position="118"/>
    </location>
</feature>
<name>A0ABU2FUT3_9EURY</name>